<name>A0A7W8HHR9_9BURK</name>
<evidence type="ECO:0000313" key="1">
    <source>
        <dbReference type="EMBL" id="MBB5272266.1"/>
    </source>
</evidence>
<sequence length="59" mass="6674">MAADCCTMKFAFLALRNSLVGWPAVMPVTLTDYASVPSAVSPLWVFEWMPWIRHSDEKV</sequence>
<reference evidence="1 2" key="1">
    <citation type="submission" date="2020-08" db="EMBL/GenBank/DDBJ databases">
        <title>Genomic Encyclopedia of Type Strains, Phase IV (KMG-IV): sequencing the most valuable type-strain genomes for metagenomic binning, comparative biology and taxonomic classification.</title>
        <authorList>
            <person name="Goeker M."/>
        </authorList>
    </citation>
    <scope>NUCLEOTIDE SEQUENCE [LARGE SCALE GENOMIC DNA]</scope>
    <source>
        <strain evidence="1 2">DSM 29781</strain>
    </source>
</reference>
<gene>
    <name evidence="1" type="ORF">HNQ70_002280</name>
</gene>
<protein>
    <submittedName>
        <fullName evidence="1">Uncharacterized protein</fullName>
    </submittedName>
</protein>
<organism evidence="1 2">
    <name type="scientific">Quisquiliibacterium transsilvanicum</name>
    <dbReference type="NCBI Taxonomy" id="1549638"/>
    <lineage>
        <taxon>Bacteria</taxon>
        <taxon>Pseudomonadati</taxon>
        <taxon>Pseudomonadota</taxon>
        <taxon>Betaproteobacteria</taxon>
        <taxon>Burkholderiales</taxon>
        <taxon>Burkholderiaceae</taxon>
        <taxon>Quisquiliibacterium</taxon>
    </lineage>
</organism>
<comment type="caution">
    <text evidence="1">The sequence shown here is derived from an EMBL/GenBank/DDBJ whole genome shotgun (WGS) entry which is preliminary data.</text>
</comment>
<dbReference type="AlphaFoldDB" id="A0A7W8HHR9"/>
<evidence type="ECO:0000313" key="2">
    <source>
        <dbReference type="Proteomes" id="UP000532440"/>
    </source>
</evidence>
<dbReference type="EMBL" id="JACHGB010000004">
    <property type="protein sequence ID" value="MBB5272266.1"/>
    <property type="molecule type" value="Genomic_DNA"/>
</dbReference>
<accession>A0A7W8HHR9</accession>
<keyword evidence="2" id="KW-1185">Reference proteome</keyword>
<dbReference type="Proteomes" id="UP000532440">
    <property type="component" value="Unassembled WGS sequence"/>
</dbReference>
<proteinExistence type="predicted"/>